<dbReference type="PANTHER" id="PTHR10804">
    <property type="entry name" value="PROTEASE FAMILY M24 METHIONYL AMINOPEPTIDASE, AMINOPEPTIDASE P"/>
    <property type="match status" value="1"/>
</dbReference>
<comment type="similarity">
    <text evidence="1">Belongs to the peptidase M24 family.</text>
</comment>
<dbReference type="PANTHER" id="PTHR10804:SF11">
    <property type="entry name" value="PROLIFERATION-ASSOCIATED PROTEIN 2G4"/>
    <property type="match status" value="1"/>
</dbReference>
<protein>
    <submittedName>
        <fullName evidence="3">Proliferation-associated protein 2G4</fullName>
    </submittedName>
</protein>
<evidence type="ECO:0000313" key="4">
    <source>
        <dbReference type="Proteomes" id="UP000324222"/>
    </source>
</evidence>
<dbReference type="InterPro" id="IPR036005">
    <property type="entry name" value="Creatinase/aminopeptidase-like"/>
</dbReference>
<accession>A0A5B7GT45</accession>
<keyword evidence="4" id="KW-1185">Reference proteome</keyword>
<dbReference type="OrthoDB" id="5876363at2759"/>
<dbReference type="InterPro" id="IPR000994">
    <property type="entry name" value="Pept_M24"/>
</dbReference>
<sequence>MAEEIVNCVLKLLVAKCVPLASVHDICAEVCASENNSINHYSPLASEGDTILQEGDLIKIDIRAHIDGFIAVVGHTVVVGASKTNKVKERKADVIMAAHNASEAALCLVKPSN</sequence>
<evidence type="ECO:0000256" key="1">
    <source>
        <dbReference type="ARBA" id="ARBA00007319"/>
    </source>
</evidence>
<dbReference type="EMBL" id="VSRR010017654">
    <property type="protein sequence ID" value="MPC60555.1"/>
    <property type="molecule type" value="Genomic_DNA"/>
</dbReference>
<reference evidence="3 4" key="1">
    <citation type="submission" date="2019-05" db="EMBL/GenBank/DDBJ databases">
        <title>Another draft genome of Portunus trituberculatus and its Hox gene families provides insights of decapod evolution.</title>
        <authorList>
            <person name="Jeong J.-H."/>
            <person name="Song I."/>
            <person name="Kim S."/>
            <person name="Choi T."/>
            <person name="Kim D."/>
            <person name="Ryu S."/>
            <person name="Kim W."/>
        </authorList>
    </citation>
    <scope>NUCLEOTIDE SEQUENCE [LARGE SCALE GENOMIC DNA]</scope>
    <source>
        <tissue evidence="3">Muscle</tissue>
    </source>
</reference>
<name>A0A5B7GT45_PORTR</name>
<gene>
    <name evidence="3" type="primary">Pa2g4_1</name>
    <name evidence="3" type="ORF">E2C01_054604</name>
</gene>
<dbReference type="Proteomes" id="UP000324222">
    <property type="component" value="Unassembled WGS sequence"/>
</dbReference>
<evidence type="ECO:0000313" key="3">
    <source>
        <dbReference type="EMBL" id="MPC60555.1"/>
    </source>
</evidence>
<dbReference type="Pfam" id="PF00557">
    <property type="entry name" value="Peptidase_M24"/>
    <property type="match status" value="1"/>
</dbReference>
<dbReference type="Gene3D" id="3.90.230.10">
    <property type="entry name" value="Creatinase/methionine aminopeptidase superfamily"/>
    <property type="match status" value="1"/>
</dbReference>
<dbReference type="InterPro" id="IPR047113">
    <property type="entry name" value="PA2G4/ARX1"/>
</dbReference>
<organism evidence="3 4">
    <name type="scientific">Portunus trituberculatus</name>
    <name type="common">Swimming crab</name>
    <name type="synonym">Neptunus trituberculatus</name>
    <dbReference type="NCBI Taxonomy" id="210409"/>
    <lineage>
        <taxon>Eukaryota</taxon>
        <taxon>Metazoa</taxon>
        <taxon>Ecdysozoa</taxon>
        <taxon>Arthropoda</taxon>
        <taxon>Crustacea</taxon>
        <taxon>Multicrustacea</taxon>
        <taxon>Malacostraca</taxon>
        <taxon>Eumalacostraca</taxon>
        <taxon>Eucarida</taxon>
        <taxon>Decapoda</taxon>
        <taxon>Pleocyemata</taxon>
        <taxon>Brachyura</taxon>
        <taxon>Eubrachyura</taxon>
        <taxon>Portunoidea</taxon>
        <taxon>Portunidae</taxon>
        <taxon>Portuninae</taxon>
        <taxon>Portunus</taxon>
    </lineage>
</organism>
<dbReference type="AlphaFoldDB" id="A0A5B7GT45"/>
<comment type="caution">
    <text evidence="3">The sequence shown here is derived from an EMBL/GenBank/DDBJ whole genome shotgun (WGS) entry which is preliminary data.</text>
</comment>
<dbReference type="SUPFAM" id="SSF55920">
    <property type="entry name" value="Creatinase/aminopeptidase"/>
    <property type="match status" value="1"/>
</dbReference>
<proteinExistence type="inferred from homology"/>
<feature type="domain" description="Peptidase M24" evidence="2">
    <location>
        <begin position="30"/>
        <end position="111"/>
    </location>
</feature>
<evidence type="ECO:0000259" key="2">
    <source>
        <dbReference type="Pfam" id="PF00557"/>
    </source>
</evidence>